<dbReference type="GO" id="GO:0009055">
    <property type="term" value="F:electron transfer activity"/>
    <property type="evidence" value="ECO:0007669"/>
    <property type="project" value="InterPro"/>
</dbReference>
<evidence type="ECO:0000256" key="2">
    <source>
        <dbReference type="ARBA" id="ARBA00007557"/>
    </source>
</evidence>
<dbReference type="CDD" id="cd01714">
    <property type="entry name" value="ETF_beta"/>
    <property type="match status" value="1"/>
</dbReference>
<name>A0A2W4LQ40_9PSEU</name>
<reference evidence="9" key="1">
    <citation type="submission" date="2018-05" db="EMBL/GenBank/DDBJ databases">
        <authorList>
            <person name="Lanie J.A."/>
            <person name="Ng W.-L."/>
            <person name="Kazmierczak K.M."/>
            <person name="Andrzejewski T.M."/>
            <person name="Davidsen T.M."/>
            <person name="Wayne K.J."/>
            <person name="Tettelin H."/>
            <person name="Glass J.I."/>
            <person name="Rusch D."/>
            <person name="Podicherti R."/>
            <person name="Tsui H.-C.T."/>
            <person name="Winkler M.E."/>
        </authorList>
    </citation>
    <scope>NUCLEOTIDE SEQUENCE</scope>
    <source>
        <strain evidence="9">ZC4RG45</strain>
    </source>
</reference>
<accession>A0A2W4LQ40</accession>
<evidence type="ECO:0000256" key="5">
    <source>
        <dbReference type="ARBA" id="ARBA00022448"/>
    </source>
</evidence>
<evidence type="ECO:0000259" key="8">
    <source>
        <dbReference type="SMART" id="SM00893"/>
    </source>
</evidence>
<dbReference type="InterPro" id="IPR014729">
    <property type="entry name" value="Rossmann-like_a/b/a_fold"/>
</dbReference>
<evidence type="ECO:0000256" key="1">
    <source>
        <dbReference type="ARBA" id="ARBA00001974"/>
    </source>
</evidence>
<dbReference type="STRING" id="1111738.GCA_000427905_03437"/>
<dbReference type="InterPro" id="IPR014730">
    <property type="entry name" value="ETF_a/b_N"/>
</dbReference>
<dbReference type="Gene3D" id="3.40.50.620">
    <property type="entry name" value="HUPs"/>
    <property type="match status" value="1"/>
</dbReference>
<comment type="cofactor">
    <cofactor evidence="1">
        <name>FAD</name>
        <dbReference type="ChEBI" id="CHEBI:57692"/>
    </cofactor>
</comment>
<dbReference type="InterPro" id="IPR033948">
    <property type="entry name" value="ETF_beta_N"/>
</dbReference>
<dbReference type="SMART" id="SM00893">
    <property type="entry name" value="ETF"/>
    <property type="match status" value="1"/>
</dbReference>
<organism evidence="9">
    <name type="scientific">Thermocrispum agreste</name>
    <dbReference type="NCBI Taxonomy" id="37925"/>
    <lineage>
        <taxon>Bacteria</taxon>
        <taxon>Bacillati</taxon>
        <taxon>Actinomycetota</taxon>
        <taxon>Actinomycetes</taxon>
        <taxon>Pseudonocardiales</taxon>
        <taxon>Pseudonocardiaceae</taxon>
        <taxon>Thermocrispum</taxon>
    </lineage>
</organism>
<keyword evidence="6" id="KW-0249">Electron transport</keyword>
<dbReference type="InterPro" id="IPR012255">
    <property type="entry name" value="ETF_b"/>
</dbReference>
<comment type="caution">
    <text evidence="9">The sequence shown here is derived from an EMBL/GenBank/DDBJ whole genome shotgun (WGS) entry which is preliminary data.</text>
</comment>
<dbReference type="PIRSF" id="PIRSF000090">
    <property type="entry name" value="Beta-ETF"/>
    <property type="match status" value="1"/>
</dbReference>
<comment type="function">
    <text evidence="7">The electron transfer flavoprotein serves as a specific electron acceptor for other dehydrogenases. It transfers the electrons to the main respiratory chain via ETF-ubiquinone oxidoreductase (ETF dehydrogenase).</text>
</comment>
<comment type="subunit">
    <text evidence="3">Heterodimer of an alpha and a beta subunit.</text>
</comment>
<evidence type="ECO:0000256" key="4">
    <source>
        <dbReference type="ARBA" id="ARBA00016797"/>
    </source>
</evidence>
<dbReference type="PANTHER" id="PTHR21294:SF8">
    <property type="entry name" value="ELECTRON TRANSFER FLAVOPROTEIN SUBUNIT BETA"/>
    <property type="match status" value="1"/>
</dbReference>
<evidence type="ECO:0000256" key="7">
    <source>
        <dbReference type="ARBA" id="ARBA00025649"/>
    </source>
</evidence>
<sequence>MDVLVCVKRVPAPGAKVPLTEDGRDIDTRHLGFTIGPHEECAVEEAVRLKERHGGSATVLAVGPPEVAEQVRYAIAMGADRGVVVDTGQDELDPQATAAAIVHALGELDARFDLIMFGNESADAGHYQVGVRVATELGWPIVGGIKGIEVTDGGVRLRREIADGSEVYQLSLPAAVAVKEGLNLPRYPSLPGRLKAKKAKLDTISWQPPPGGLRKIRLRQPEEKRADSVLLGHGPEAAPAVVDVLEELGVC</sequence>
<dbReference type="EMBL" id="QGUI01000289">
    <property type="protein sequence ID" value="PZM97776.1"/>
    <property type="molecule type" value="Genomic_DNA"/>
</dbReference>
<gene>
    <name evidence="9" type="ORF">DIU77_08815</name>
</gene>
<evidence type="ECO:0000313" key="9">
    <source>
        <dbReference type="EMBL" id="PZM97776.1"/>
    </source>
</evidence>
<comment type="similarity">
    <text evidence="2">Belongs to the ETF beta-subunit/FixA family.</text>
</comment>
<protein>
    <recommendedName>
        <fullName evidence="4">Electron transfer flavoprotein subunit beta</fullName>
    </recommendedName>
</protein>
<keyword evidence="5" id="KW-0813">Transport</keyword>
<evidence type="ECO:0000256" key="6">
    <source>
        <dbReference type="ARBA" id="ARBA00022982"/>
    </source>
</evidence>
<proteinExistence type="inferred from homology"/>
<feature type="domain" description="Electron transfer flavoprotein alpha/beta-subunit N-terminal" evidence="8">
    <location>
        <begin position="23"/>
        <end position="208"/>
    </location>
</feature>
<dbReference type="PANTHER" id="PTHR21294">
    <property type="entry name" value="ELECTRON TRANSFER FLAVOPROTEIN BETA-SUBUNIT"/>
    <property type="match status" value="1"/>
</dbReference>
<dbReference type="Pfam" id="PF01012">
    <property type="entry name" value="ETF"/>
    <property type="match status" value="1"/>
</dbReference>
<dbReference type="AlphaFoldDB" id="A0A2W4LQ40"/>
<evidence type="ECO:0000256" key="3">
    <source>
        <dbReference type="ARBA" id="ARBA00011355"/>
    </source>
</evidence>
<dbReference type="SUPFAM" id="SSF52402">
    <property type="entry name" value="Adenine nucleotide alpha hydrolases-like"/>
    <property type="match status" value="1"/>
</dbReference>